<sequence>MEVQSPIARFLLVAATFVIVVAGMRAAESILVPFLLSLFIAVIATPPLIWMQRKGVPSSIAMLLVICSIVIGGILIGVIVGASIADFRQDLPGYQQRLTVLTADFFVQLQALGIDVELGHLRESFNPSAALSLAGNTLAQFGNMMTNAFLILLLVVFILAEEVGFRDKIKYSFKTPEKTLAAIEKFTSGVNQYVAIKTTMSALTGLIVMCWLWFMKLEYFVLWGLLAFLLNYVPTFGSILAAVPAVLLALVQLGVGDALLVGAAYLAVNFVVGNVIEPRVMGKGLDLSALVVFLSLVFWGWVLGPIGMLLSIPLTMTVKIALESFEDTRWLGVMLGSGSGLSDRVVDDGESILPIGFSKDK</sequence>
<comment type="similarity">
    <text evidence="2">Belongs to the autoinducer-2 exporter (AI-2E) (TC 2.A.86) family.</text>
</comment>
<dbReference type="GO" id="GO:0055085">
    <property type="term" value="P:transmembrane transport"/>
    <property type="evidence" value="ECO:0007669"/>
    <property type="project" value="TreeGrafter"/>
</dbReference>
<feature type="transmembrane region" description="Helical" evidence="6">
    <location>
        <begin position="30"/>
        <end position="50"/>
    </location>
</feature>
<gene>
    <name evidence="7" type="ORF">Q4521_20130</name>
</gene>
<feature type="transmembrane region" description="Helical" evidence="6">
    <location>
        <begin position="194"/>
        <end position="214"/>
    </location>
</feature>
<accession>A0AAW7XB21</accession>
<dbReference type="PANTHER" id="PTHR21716">
    <property type="entry name" value="TRANSMEMBRANE PROTEIN"/>
    <property type="match status" value="1"/>
</dbReference>
<evidence type="ECO:0000313" key="8">
    <source>
        <dbReference type="Proteomes" id="UP001169760"/>
    </source>
</evidence>
<feature type="transmembrane region" description="Helical" evidence="6">
    <location>
        <begin position="220"/>
        <end position="251"/>
    </location>
</feature>
<dbReference type="GO" id="GO:0016020">
    <property type="term" value="C:membrane"/>
    <property type="evidence" value="ECO:0007669"/>
    <property type="project" value="UniProtKB-SubCell"/>
</dbReference>
<dbReference type="EMBL" id="JAUOPB010000018">
    <property type="protein sequence ID" value="MDO6424810.1"/>
    <property type="molecule type" value="Genomic_DNA"/>
</dbReference>
<comment type="subcellular location">
    <subcellularLocation>
        <location evidence="1">Membrane</location>
        <topology evidence="1">Multi-pass membrane protein</topology>
    </subcellularLocation>
</comment>
<keyword evidence="4 6" id="KW-1133">Transmembrane helix</keyword>
<dbReference type="InterPro" id="IPR002549">
    <property type="entry name" value="AI-2E-like"/>
</dbReference>
<reference evidence="7" key="1">
    <citation type="submission" date="2023-07" db="EMBL/GenBank/DDBJ databases">
        <title>Genome content predicts the carbon catabolic preferences of heterotrophic bacteria.</title>
        <authorList>
            <person name="Gralka M."/>
        </authorList>
    </citation>
    <scope>NUCLEOTIDE SEQUENCE</scope>
    <source>
        <strain evidence="7">I3M17_2</strain>
    </source>
</reference>
<feature type="transmembrane region" description="Helical" evidence="6">
    <location>
        <begin position="288"/>
        <end position="310"/>
    </location>
</feature>
<name>A0AAW7XB21_9GAMM</name>
<evidence type="ECO:0000256" key="3">
    <source>
        <dbReference type="ARBA" id="ARBA00022692"/>
    </source>
</evidence>
<feature type="transmembrane region" description="Helical" evidence="6">
    <location>
        <begin position="62"/>
        <end position="85"/>
    </location>
</feature>
<proteinExistence type="inferred from homology"/>
<keyword evidence="3 6" id="KW-0812">Transmembrane</keyword>
<dbReference type="PANTHER" id="PTHR21716:SF64">
    <property type="entry name" value="AI-2 TRANSPORT PROTEIN TQSA"/>
    <property type="match status" value="1"/>
</dbReference>
<dbReference type="Pfam" id="PF01594">
    <property type="entry name" value="AI-2E_transport"/>
    <property type="match status" value="1"/>
</dbReference>
<evidence type="ECO:0000256" key="6">
    <source>
        <dbReference type="SAM" id="Phobius"/>
    </source>
</evidence>
<comment type="caution">
    <text evidence="7">The sequence shown here is derived from an EMBL/GenBank/DDBJ whole genome shotgun (WGS) entry which is preliminary data.</text>
</comment>
<feature type="transmembrane region" description="Helical" evidence="6">
    <location>
        <begin position="141"/>
        <end position="160"/>
    </location>
</feature>
<feature type="transmembrane region" description="Helical" evidence="6">
    <location>
        <begin position="7"/>
        <end position="24"/>
    </location>
</feature>
<evidence type="ECO:0000256" key="4">
    <source>
        <dbReference type="ARBA" id="ARBA00022989"/>
    </source>
</evidence>
<evidence type="ECO:0000256" key="5">
    <source>
        <dbReference type="ARBA" id="ARBA00023136"/>
    </source>
</evidence>
<dbReference type="RefSeq" id="WP_303494028.1">
    <property type="nucleotide sequence ID" value="NZ_JAUOPB010000018.1"/>
</dbReference>
<keyword evidence="5 6" id="KW-0472">Membrane</keyword>
<evidence type="ECO:0000256" key="2">
    <source>
        <dbReference type="ARBA" id="ARBA00009773"/>
    </source>
</evidence>
<evidence type="ECO:0000256" key="1">
    <source>
        <dbReference type="ARBA" id="ARBA00004141"/>
    </source>
</evidence>
<organism evidence="7 8">
    <name type="scientific">Saccharophagus degradans</name>
    <dbReference type="NCBI Taxonomy" id="86304"/>
    <lineage>
        <taxon>Bacteria</taxon>
        <taxon>Pseudomonadati</taxon>
        <taxon>Pseudomonadota</taxon>
        <taxon>Gammaproteobacteria</taxon>
        <taxon>Cellvibrionales</taxon>
        <taxon>Cellvibrionaceae</taxon>
        <taxon>Saccharophagus</taxon>
    </lineage>
</organism>
<evidence type="ECO:0000313" key="7">
    <source>
        <dbReference type="EMBL" id="MDO6424810.1"/>
    </source>
</evidence>
<protein>
    <submittedName>
        <fullName evidence="7">AI-2E family transporter</fullName>
    </submittedName>
</protein>
<dbReference type="AlphaFoldDB" id="A0AAW7XB21"/>
<dbReference type="Proteomes" id="UP001169760">
    <property type="component" value="Unassembled WGS sequence"/>
</dbReference>